<dbReference type="Proteomes" id="UP000192758">
    <property type="component" value="Unassembled WGS sequence"/>
</dbReference>
<name>A0A1W0E5S7_9MICR</name>
<dbReference type="GO" id="GO:0003688">
    <property type="term" value="F:DNA replication origin binding"/>
    <property type="evidence" value="ECO:0007669"/>
    <property type="project" value="UniProtKB-UniRule"/>
</dbReference>
<protein>
    <recommendedName>
        <fullName evidence="3">Origin recognition complex subunit 2</fullName>
    </recommendedName>
</protein>
<dbReference type="EMBL" id="MNPJ01000019">
    <property type="protein sequence ID" value="OQS54604.1"/>
    <property type="molecule type" value="Genomic_DNA"/>
</dbReference>
<organism evidence="1 2">
    <name type="scientific">Ecytonucleospora hepatopenaei</name>
    <dbReference type="NCBI Taxonomy" id="646526"/>
    <lineage>
        <taxon>Eukaryota</taxon>
        <taxon>Fungi</taxon>
        <taxon>Fungi incertae sedis</taxon>
        <taxon>Microsporidia</taxon>
        <taxon>Enterocytozoonidae</taxon>
        <taxon>Ecytonucleospora</taxon>
    </lineage>
</organism>
<evidence type="ECO:0000313" key="1">
    <source>
        <dbReference type="EMBL" id="OQS54604.1"/>
    </source>
</evidence>
<dbReference type="VEuPathDB" id="MicrosporidiaDB:EHP00_109"/>
<proteinExistence type="predicted"/>
<evidence type="ECO:0008006" key="3">
    <source>
        <dbReference type="Google" id="ProtNLM"/>
    </source>
</evidence>
<evidence type="ECO:0000313" key="2">
    <source>
        <dbReference type="Proteomes" id="UP000192758"/>
    </source>
</evidence>
<accession>A0A1W0E5S7</accession>
<dbReference type="GO" id="GO:0006260">
    <property type="term" value="P:DNA replication"/>
    <property type="evidence" value="ECO:0007669"/>
    <property type="project" value="UniProtKB-UniRule"/>
</dbReference>
<sequence>MKNYQDFHLKCKDEYNILLSEFNLFFYGYGCKQKMLILLFPNALLINCNFQTLNDLMQELQLQGETTCKNILEFDEELYKNNKTRIIICINFNFSWVELKNLKAIRIVGTLENRDFSFTQTDIENFNFIFRELTTYENYTDETLGIDLYANKVSSVLQILNVVPKKSQLVFCILLKKGDCFLNTLYEKIKKKLMLTKKQIILDLLHEFVDHGIVKVTNNSLFEIKLNQSEKKKLLSSDEVINILK</sequence>
<dbReference type="AlphaFoldDB" id="A0A1W0E5S7"/>
<gene>
    <name evidence="1" type="ORF">EHP00_109</name>
</gene>
<dbReference type="GO" id="GO:0005664">
    <property type="term" value="C:nuclear origin of replication recognition complex"/>
    <property type="evidence" value="ECO:0007669"/>
    <property type="project" value="UniProtKB-UniRule"/>
</dbReference>
<keyword evidence="2" id="KW-1185">Reference proteome</keyword>
<dbReference type="OrthoDB" id="346673at2759"/>
<reference evidence="1 2" key="1">
    <citation type="journal article" date="2017" name="Environ. Microbiol.">
        <title>Decay of the glycolytic pathway and adaptation to intranuclear parasitism within Enterocytozoonidae microsporidia.</title>
        <authorList>
            <person name="Wiredu Boakye D."/>
            <person name="Jaroenlak P."/>
            <person name="Prachumwat A."/>
            <person name="Williams T.A."/>
            <person name="Bateman K.S."/>
            <person name="Itsathitphaisarn O."/>
            <person name="Sritunyalucksana K."/>
            <person name="Paszkiewicz K.H."/>
            <person name="Moore K.A."/>
            <person name="Stentiford G.D."/>
            <person name="Williams B.A."/>
        </authorList>
    </citation>
    <scope>NUCLEOTIDE SEQUENCE [LARGE SCALE GENOMIC DNA]</scope>
    <source>
        <strain evidence="1 2">TH1</strain>
    </source>
</reference>
<dbReference type="STRING" id="646526.A0A1W0E5S7"/>
<comment type="caution">
    <text evidence="1">The sequence shown here is derived from an EMBL/GenBank/DDBJ whole genome shotgun (WGS) entry which is preliminary data.</text>
</comment>